<name>A0A3A9K8J4_9BACI</name>
<dbReference type="AlphaFoldDB" id="A0A3A9K8J4"/>
<dbReference type="OrthoDB" id="2878879at2"/>
<evidence type="ECO:0000313" key="2">
    <source>
        <dbReference type="Proteomes" id="UP000281498"/>
    </source>
</evidence>
<gene>
    <name evidence="1" type="ORF">CR203_17990</name>
</gene>
<dbReference type="Proteomes" id="UP000281498">
    <property type="component" value="Unassembled WGS sequence"/>
</dbReference>
<proteinExistence type="predicted"/>
<evidence type="ECO:0000313" key="1">
    <source>
        <dbReference type="EMBL" id="RKL65963.1"/>
    </source>
</evidence>
<reference evidence="1 2" key="1">
    <citation type="submission" date="2017-10" db="EMBL/GenBank/DDBJ databases">
        <title>Bacillus sp. nov., a halophilic bacterium isolated from a Keqin Lake.</title>
        <authorList>
            <person name="Wang H."/>
        </authorList>
    </citation>
    <scope>NUCLEOTIDE SEQUENCE [LARGE SCALE GENOMIC DNA]</scope>
    <source>
        <strain evidence="1 2">KCTC 13187</strain>
    </source>
</reference>
<protein>
    <submittedName>
        <fullName evidence="1">Uncharacterized protein</fullName>
    </submittedName>
</protein>
<dbReference type="EMBL" id="PDOE01000010">
    <property type="protein sequence ID" value="RKL65963.1"/>
    <property type="molecule type" value="Genomic_DNA"/>
</dbReference>
<dbReference type="RefSeq" id="WP_110934961.1">
    <property type="nucleotide sequence ID" value="NZ_KZ614146.1"/>
</dbReference>
<accession>A0A3A9K8J4</accession>
<sequence>MTTLFFMLIAMFVIVLTHTMTVHYSRPYFTTVKKYELSILTDSQRQLYEALVARRYYVSCGLQLNFVFIPLALEPFRVAFIEEKPRTLFSRLSLLYLKLKGWHVVSFSVKSSHEDMTLMLDGIDTRNFLSSSH</sequence>
<keyword evidence="2" id="KW-1185">Reference proteome</keyword>
<comment type="caution">
    <text evidence="1">The sequence shown here is derived from an EMBL/GenBank/DDBJ whole genome shotgun (WGS) entry which is preliminary data.</text>
</comment>
<organism evidence="1 2">
    <name type="scientific">Salipaludibacillus neizhouensis</name>
    <dbReference type="NCBI Taxonomy" id="885475"/>
    <lineage>
        <taxon>Bacteria</taxon>
        <taxon>Bacillati</taxon>
        <taxon>Bacillota</taxon>
        <taxon>Bacilli</taxon>
        <taxon>Bacillales</taxon>
        <taxon>Bacillaceae</taxon>
    </lineage>
</organism>